<dbReference type="AlphaFoldDB" id="A0A1I0NEN9"/>
<dbReference type="InterPro" id="IPR003738">
    <property type="entry name" value="SRAP"/>
</dbReference>
<evidence type="ECO:0000256" key="2">
    <source>
        <dbReference type="ARBA" id="ARBA00022670"/>
    </source>
</evidence>
<evidence type="ECO:0000256" key="3">
    <source>
        <dbReference type="ARBA" id="ARBA00022763"/>
    </source>
</evidence>
<keyword evidence="5" id="KW-0190">Covalent protein-DNA linkage</keyword>
<organism evidence="9 10">
    <name type="scientific">Halobacterium jilantaiense</name>
    <dbReference type="NCBI Taxonomy" id="355548"/>
    <lineage>
        <taxon>Archaea</taxon>
        <taxon>Methanobacteriati</taxon>
        <taxon>Methanobacteriota</taxon>
        <taxon>Stenosarchaea group</taxon>
        <taxon>Halobacteria</taxon>
        <taxon>Halobacteriales</taxon>
        <taxon>Halobacteriaceae</taxon>
        <taxon>Halobacterium</taxon>
    </lineage>
</organism>
<reference evidence="9 10" key="1">
    <citation type="submission" date="2016-10" db="EMBL/GenBank/DDBJ databases">
        <authorList>
            <person name="de Groot N.N."/>
        </authorList>
    </citation>
    <scope>NUCLEOTIDE SEQUENCE [LARGE SCALE GENOMIC DNA]</scope>
    <source>
        <strain evidence="9 10">CGMCC 1.5337</strain>
    </source>
</reference>
<sequence>MCGRYALFSDPEAVAAEFGLGDADFEPTYNAAPSQDLPVILDDAPERLSSARWGLVPEWSDGPRADPDPINARAESLTEKRHFSEAYEQRRCLVPVDGFYEWVADADGKTPYFVSRADDRPFLLAGIWETWTPEQTQTGLGEFGDGGGPTREAETVRSFTIVTTEPNDFLADYHHRMAVPLDREQGEQWLTAEDPGDLLTPREFGFEAWPVSPAVNDPSNDHSGLVEPVP</sequence>
<feature type="region of interest" description="Disordered" evidence="8">
    <location>
        <begin position="211"/>
        <end position="230"/>
    </location>
</feature>
<dbReference type="Gene3D" id="3.90.1680.10">
    <property type="entry name" value="SOS response associated peptidase-like"/>
    <property type="match status" value="1"/>
</dbReference>
<accession>A0A1I0NEN9</accession>
<proteinExistence type="inferred from homology"/>
<protein>
    <submittedName>
        <fullName evidence="9">Putative SOS response-associated peptidase YedK</fullName>
    </submittedName>
</protein>
<dbReference type="GO" id="GO:0003697">
    <property type="term" value="F:single-stranded DNA binding"/>
    <property type="evidence" value="ECO:0007669"/>
    <property type="project" value="InterPro"/>
</dbReference>
<keyword evidence="7" id="KW-0456">Lyase</keyword>
<evidence type="ECO:0000313" key="10">
    <source>
        <dbReference type="Proteomes" id="UP000198518"/>
    </source>
</evidence>
<gene>
    <name evidence="9" type="ORF">SAMN04487945_0798</name>
</gene>
<evidence type="ECO:0000256" key="8">
    <source>
        <dbReference type="SAM" id="MobiDB-lite"/>
    </source>
</evidence>
<dbReference type="PANTHER" id="PTHR13604:SF0">
    <property type="entry name" value="ABASIC SITE PROCESSING PROTEIN HMCES"/>
    <property type="match status" value="1"/>
</dbReference>
<keyword evidence="6" id="KW-0238">DNA-binding</keyword>
<dbReference type="GO" id="GO:0008233">
    <property type="term" value="F:peptidase activity"/>
    <property type="evidence" value="ECO:0007669"/>
    <property type="project" value="UniProtKB-KW"/>
</dbReference>
<keyword evidence="4" id="KW-0378">Hydrolase</keyword>
<name>A0A1I0NEN9_9EURY</name>
<comment type="similarity">
    <text evidence="1">Belongs to the SOS response-associated peptidase family.</text>
</comment>
<dbReference type="GO" id="GO:0016829">
    <property type="term" value="F:lyase activity"/>
    <property type="evidence" value="ECO:0007669"/>
    <property type="project" value="UniProtKB-KW"/>
</dbReference>
<dbReference type="Pfam" id="PF02586">
    <property type="entry name" value="SRAP"/>
    <property type="match status" value="1"/>
</dbReference>
<evidence type="ECO:0000256" key="6">
    <source>
        <dbReference type="ARBA" id="ARBA00023125"/>
    </source>
</evidence>
<evidence type="ECO:0000256" key="7">
    <source>
        <dbReference type="ARBA" id="ARBA00023239"/>
    </source>
</evidence>
<dbReference type="SUPFAM" id="SSF143081">
    <property type="entry name" value="BB1717-like"/>
    <property type="match status" value="1"/>
</dbReference>
<dbReference type="OrthoDB" id="109020at2157"/>
<dbReference type="Proteomes" id="UP000198518">
    <property type="component" value="Unassembled WGS sequence"/>
</dbReference>
<keyword evidence="10" id="KW-1185">Reference proteome</keyword>
<dbReference type="GO" id="GO:0006508">
    <property type="term" value="P:proteolysis"/>
    <property type="evidence" value="ECO:0007669"/>
    <property type="project" value="UniProtKB-KW"/>
</dbReference>
<evidence type="ECO:0000256" key="1">
    <source>
        <dbReference type="ARBA" id="ARBA00008136"/>
    </source>
</evidence>
<keyword evidence="2" id="KW-0645">Protease</keyword>
<dbReference type="STRING" id="355548.SAMN04487945_0798"/>
<evidence type="ECO:0000256" key="5">
    <source>
        <dbReference type="ARBA" id="ARBA00023124"/>
    </source>
</evidence>
<evidence type="ECO:0000313" key="9">
    <source>
        <dbReference type="EMBL" id="SEV99471.1"/>
    </source>
</evidence>
<keyword evidence="3" id="KW-0227">DNA damage</keyword>
<evidence type="ECO:0000256" key="4">
    <source>
        <dbReference type="ARBA" id="ARBA00022801"/>
    </source>
</evidence>
<dbReference type="RefSeq" id="WP_089668086.1">
    <property type="nucleotide sequence ID" value="NZ_FOJA01000001.1"/>
</dbReference>
<dbReference type="GO" id="GO:0106300">
    <property type="term" value="P:protein-DNA covalent cross-linking repair"/>
    <property type="evidence" value="ECO:0007669"/>
    <property type="project" value="InterPro"/>
</dbReference>
<dbReference type="EMBL" id="FOJA01000001">
    <property type="protein sequence ID" value="SEV99471.1"/>
    <property type="molecule type" value="Genomic_DNA"/>
</dbReference>
<dbReference type="InterPro" id="IPR036590">
    <property type="entry name" value="SRAP-like"/>
</dbReference>
<dbReference type="PANTHER" id="PTHR13604">
    <property type="entry name" value="DC12-RELATED"/>
    <property type="match status" value="1"/>
</dbReference>